<dbReference type="PATRIC" id="fig|123899.6.peg.2525"/>
<keyword evidence="2" id="KW-1185">Reference proteome</keyword>
<sequence>MSPILFVRRNGGQRAAKRPATRSNVAWLTIFHGAAQNL</sequence>
<dbReference type="KEGG" id="btrm:SAMEA390648702538"/>
<accession>A0A157SKA7</accession>
<evidence type="ECO:0000313" key="1">
    <source>
        <dbReference type="EMBL" id="SAI70898.1"/>
    </source>
</evidence>
<organism evidence="1 2">
    <name type="scientific">Bordetella trematum</name>
    <dbReference type="NCBI Taxonomy" id="123899"/>
    <lineage>
        <taxon>Bacteria</taxon>
        <taxon>Pseudomonadati</taxon>
        <taxon>Pseudomonadota</taxon>
        <taxon>Betaproteobacteria</taxon>
        <taxon>Burkholderiales</taxon>
        <taxon>Alcaligenaceae</taxon>
        <taxon>Bordetella</taxon>
    </lineage>
</organism>
<dbReference type="Proteomes" id="UP000076825">
    <property type="component" value="Chromosome 1"/>
</dbReference>
<name>A0A157SKA7_9BORD</name>
<dbReference type="EMBL" id="LT546645">
    <property type="protein sequence ID" value="SAI70898.1"/>
    <property type="molecule type" value="Genomic_DNA"/>
</dbReference>
<proteinExistence type="predicted"/>
<dbReference type="AlphaFoldDB" id="A0A157SKA7"/>
<evidence type="ECO:0000313" key="2">
    <source>
        <dbReference type="Proteomes" id="UP000076825"/>
    </source>
</evidence>
<protein>
    <submittedName>
        <fullName evidence="1">Uncharacterized protein</fullName>
    </submittedName>
</protein>
<dbReference type="STRING" id="123899.SAMEA3906487_02538"/>
<reference evidence="1 2" key="1">
    <citation type="submission" date="2016-04" db="EMBL/GenBank/DDBJ databases">
        <authorList>
            <consortium name="Pathogen Informatics"/>
        </authorList>
    </citation>
    <scope>NUCLEOTIDE SEQUENCE [LARGE SCALE GENOMIC DNA]</scope>
    <source>
        <strain evidence="1 2">H044680328</strain>
    </source>
</reference>
<gene>
    <name evidence="1" type="ORF">SAMEA3906487_02538</name>
</gene>